<reference evidence="3" key="3">
    <citation type="submission" date="2022-06" db="UniProtKB">
        <authorList>
            <consortium name="EnsemblMetazoa"/>
        </authorList>
    </citation>
    <scope>IDENTIFICATION</scope>
</reference>
<name>A0A834VD19_SARSC</name>
<feature type="region of interest" description="Disordered" evidence="1">
    <location>
        <begin position="32"/>
        <end position="68"/>
    </location>
</feature>
<evidence type="ECO:0000313" key="4">
    <source>
        <dbReference type="Proteomes" id="UP000070412"/>
    </source>
</evidence>
<evidence type="ECO:0000313" key="2">
    <source>
        <dbReference type="EMBL" id="KAF7489178.1"/>
    </source>
</evidence>
<feature type="compositionally biased region" description="Low complexity" evidence="1">
    <location>
        <begin position="167"/>
        <end position="190"/>
    </location>
</feature>
<reference evidence="2" key="2">
    <citation type="submission" date="2020-01" db="EMBL/GenBank/DDBJ databases">
        <authorList>
            <person name="Korhonen P.K.K."/>
            <person name="Guangxu M.G."/>
            <person name="Wang T.W."/>
            <person name="Stroehlein A.J.S."/>
            <person name="Young N.D."/>
            <person name="Ang C.-S.A."/>
            <person name="Fernando D.W.F."/>
            <person name="Lu H.L."/>
            <person name="Taylor S.T."/>
            <person name="Ehtesham M.E.M."/>
            <person name="Najaraj S.H.N."/>
            <person name="Harsha G.H.G."/>
            <person name="Madugundu A.M."/>
            <person name="Renuse S.R."/>
            <person name="Holt D.H."/>
            <person name="Pandey A.P."/>
            <person name="Papenfuss A.P."/>
            <person name="Gasser R.B.G."/>
            <person name="Fischer K.F."/>
        </authorList>
    </citation>
    <scope>NUCLEOTIDE SEQUENCE</scope>
    <source>
        <strain evidence="2">SSS_KF_BRIS2020</strain>
    </source>
</reference>
<protein>
    <submittedName>
        <fullName evidence="2 3">Uncharacterized protein</fullName>
    </submittedName>
</protein>
<gene>
    <name evidence="2" type="ORF">SSS_1580</name>
</gene>
<evidence type="ECO:0000256" key="1">
    <source>
        <dbReference type="SAM" id="MobiDB-lite"/>
    </source>
</evidence>
<feature type="region of interest" description="Disordered" evidence="1">
    <location>
        <begin position="167"/>
        <end position="196"/>
    </location>
</feature>
<feature type="compositionally biased region" description="Basic and acidic residues" evidence="1">
    <location>
        <begin position="43"/>
        <end position="58"/>
    </location>
</feature>
<reference evidence="4" key="1">
    <citation type="journal article" date="2020" name="PLoS Negl. Trop. Dis.">
        <title>High-quality nuclear genome for Sarcoptes scabiei-A critical resource for a neglected parasite.</title>
        <authorList>
            <person name="Korhonen P.K."/>
            <person name="Gasser R.B."/>
            <person name="Ma G."/>
            <person name="Wang T."/>
            <person name="Stroehlein A.J."/>
            <person name="Young N.D."/>
            <person name="Ang C.S."/>
            <person name="Fernando D.D."/>
            <person name="Lu H.C."/>
            <person name="Taylor S."/>
            <person name="Reynolds S.L."/>
            <person name="Mofiz E."/>
            <person name="Najaraj S.H."/>
            <person name="Gowda H."/>
            <person name="Madugundu A."/>
            <person name="Renuse S."/>
            <person name="Holt D."/>
            <person name="Pandey A."/>
            <person name="Papenfuss A.T."/>
            <person name="Fischer K."/>
        </authorList>
    </citation>
    <scope>NUCLEOTIDE SEQUENCE [LARGE SCALE GENOMIC DNA]</scope>
</reference>
<sequence length="196" mass="22365">MGCCQSNELEKQDCRDQYGCADIFKLKNDSKNVRDYRRKNGHRSFDRTRDSDEKERMKSSKSSGSIKSKNLPKIRWDLRKLRAKLEEEAIILKAVSMIGRMSKKSLSKVKQEESSFTKFSKCNGSESSSIEQRNLSTRSRLSTVLNSTPMMSDVYRSKSYVSSVFSTSSSSPISDLSEYSESSSVYRSLSNDSNEY</sequence>
<dbReference type="Proteomes" id="UP000070412">
    <property type="component" value="Unassembled WGS sequence"/>
</dbReference>
<keyword evidence="4" id="KW-1185">Reference proteome</keyword>
<proteinExistence type="predicted"/>
<dbReference type="EMBL" id="WVUK01000065">
    <property type="protein sequence ID" value="KAF7489178.1"/>
    <property type="molecule type" value="Genomic_DNA"/>
</dbReference>
<dbReference type="AlphaFoldDB" id="A0A834VD19"/>
<evidence type="ECO:0000313" key="3">
    <source>
        <dbReference type="EnsemblMetazoa" id="KAF7489178.1"/>
    </source>
</evidence>
<organism evidence="2">
    <name type="scientific">Sarcoptes scabiei</name>
    <name type="common">Itch mite</name>
    <name type="synonym">Acarus scabiei</name>
    <dbReference type="NCBI Taxonomy" id="52283"/>
    <lineage>
        <taxon>Eukaryota</taxon>
        <taxon>Metazoa</taxon>
        <taxon>Ecdysozoa</taxon>
        <taxon>Arthropoda</taxon>
        <taxon>Chelicerata</taxon>
        <taxon>Arachnida</taxon>
        <taxon>Acari</taxon>
        <taxon>Acariformes</taxon>
        <taxon>Sarcoptiformes</taxon>
        <taxon>Astigmata</taxon>
        <taxon>Psoroptidia</taxon>
        <taxon>Sarcoptoidea</taxon>
        <taxon>Sarcoptidae</taxon>
        <taxon>Sarcoptinae</taxon>
        <taxon>Sarcoptes</taxon>
    </lineage>
</organism>
<accession>A0A834VD19</accession>
<dbReference type="EnsemblMetazoa" id="SSS_1580s_mrna">
    <property type="protein sequence ID" value="KAF7489178.1"/>
    <property type="gene ID" value="SSS_1580"/>
</dbReference>